<dbReference type="InterPro" id="IPR050468">
    <property type="entry name" value="Cuticle_Struct_Prot"/>
</dbReference>
<dbReference type="AlphaFoldDB" id="A0ABD1E9M4"/>
<keyword evidence="1" id="KW-0193">Cuticle</keyword>
<keyword evidence="3" id="KW-0732">Signal</keyword>
<feature type="compositionally biased region" description="Basic and acidic residues" evidence="2">
    <location>
        <begin position="164"/>
        <end position="174"/>
    </location>
</feature>
<reference evidence="4 5" key="1">
    <citation type="submission" date="2024-05" db="EMBL/GenBank/DDBJ databases">
        <title>Genetic variation in Jamaican populations of the coffee berry borer (Hypothenemus hampei).</title>
        <authorList>
            <person name="Errbii M."/>
            <person name="Myrie A."/>
        </authorList>
    </citation>
    <scope>NUCLEOTIDE SEQUENCE [LARGE SCALE GENOMIC DNA]</scope>
    <source>
        <strain evidence="4">JA-Hopewell-2020-01-JO</strain>
        <tissue evidence="4">Whole body</tissue>
    </source>
</reference>
<organism evidence="4 5">
    <name type="scientific">Hypothenemus hampei</name>
    <name type="common">Coffee berry borer</name>
    <dbReference type="NCBI Taxonomy" id="57062"/>
    <lineage>
        <taxon>Eukaryota</taxon>
        <taxon>Metazoa</taxon>
        <taxon>Ecdysozoa</taxon>
        <taxon>Arthropoda</taxon>
        <taxon>Hexapoda</taxon>
        <taxon>Insecta</taxon>
        <taxon>Pterygota</taxon>
        <taxon>Neoptera</taxon>
        <taxon>Endopterygota</taxon>
        <taxon>Coleoptera</taxon>
        <taxon>Polyphaga</taxon>
        <taxon>Cucujiformia</taxon>
        <taxon>Curculionidae</taxon>
        <taxon>Scolytinae</taxon>
        <taxon>Hypothenemus</taxon>
    </lineage>
</organism>
<gene>
    <name evidence="4" type="ORF">ABEB36_011890</name>
</gene>
<sequence>MTRIFAVLVPLIYLHGLTAEETRQLDLEPNDAQNLIEQQDQTLKYAPKIESNVPAVRFLGKEPHDVLEDIYLAKQYHGQDGLGGYLYGYQVPDIAKNEKKEPAGSLRGAYNYVNGDGQEIRVQYWDDGTGFHQEDNVAEILPQPVEDSPEVKAAKEAFFKRWQEEAERNSHPIEDPQAAATSQTAAATSQTAAATSRTATAAQPNLHTAASSQESRSVAQPTPEEGAYVPDDEGRYIPGEDEGPPKGFFYAFDYPVGIIVKDQGRALPTVAKRAVTDNLRTIYEENKRRFEKQLNSQSYLIN</sequence>
<feature type="region of interest" description="Disordered" evidence="2">
    <location>
        <begin position="164"/>
        <end position="242"/>
    </location>
</feature>
<comment type="caution">
    <text evidence="4">The sequence shown here is derived from an EMBL/GenBank/DDBJ whole genome shotgun (WGS) entry which is preliminary data.</text>
</comment>
<protein>
    <submittedName>
        <fullName evidence="4">Uncharacterized protein</fullName>
    </submittedName>
</protein>
<dbReference type="InterPro" id="IPR000618">
    <property type="entry name" value="Insect_cuticle"/>
</dbReference>
<dbReference type="GO" id="GO:0042302">
    <property type="term" value="F:structural constituent of cuticle"/>
    <property type="evidence" value="ECO:0007669"/>
    <property type="project" value="UniProtKB-UniRule"/>
</dbReference>
<accession>A0ABD1E9M4</accession>
<proteinExistence type="predicted"/>
<feature type="compositionally biased region" description="Polar residues" evidence="2">
    <location>
        <begin position="205"/>
        <end position="220"/>
    </location>
</feature>
<feature type="chain" id="PRO_5044875689" evidence="3">
    <location>
        <begin position="20"/>
        <end position="302"/>
    </location>
</feature>
<dbReference type="PANTHER" id="PTHR10380">
    <property type="entry name" value="CUTICLE PROTEIN"/>
    <property type="match status" value="1"/>
</dbReference>
<evidence type="ECO:0000313" key="5">
    <source>
        <dbReference type="Proteomes" id="UP001566132"/>
    </source>
</evidence>
<dbReference type="PROSITE" id="PS51155">
    <property type="entry name" value="CHIT_BIND_RR_2"/>
    <property type="match status" value="1"/>
</dbReference>
<dbReference type="Proteomes" id="UP001566132">
    <property type="component" value="Unassembled WGS sequence"/>
</dbReference>
<evidence type="ECO:0000313" key="4">
    <source>
        <dbReference type="EMBL" id="KAL1491270.1"/>
    </source>
</evidence>
<evidence type="ECO:0000256" key="1">
    <source>
        <dbReference type="PROSITE-ProRule" id="PRU00497"/>
    </source>
</evidence>
<evidence type="ECO:0000256" key="3">
    <source>
        <dbReference type="SAM" id="SignalP"/>
    </source>
</evidence>
<keyword evidence="5" id="KW-1185">Reference proteome</keyword>
<feature type="signal peptide" evidence="3">
    <location>
        <begin position="1"/>
        <end position="19"/>
    </location>
</feature>
<dbReference type="EMBL" id="JBDJPC010000009">
    <property type="protein sequence ID" value="KAL1491270.1"/>
    <property type="molecule type" value="Genomic_DNA"/>
</dbReference>
<evidence type="ECO:0000256" key="2">
    <source>
        <dbReference type="SAM" id="MobiDB-lite"/>
    </source>
</evidence>
<feature type="compositionally biased region" description="Low complexity" evidence="2">
    <location>
        <begin position="177"/>
        <end position="203"/>
    </location>
</feature>
<dbReference type="Pfam" id="PF00379">
    <property type="entry name" value="Chitin_bind_4"/>
    <property type="match status" value="1"/>
</dbReference>
<name>A0ABD1E9M4_HYPHA</name>
<dbReference type="PANTHER" id="PTHR10380:SF236">
    <property type="entry name" value="PUPAL CUTICLE PROTEIN EDG-84A-LIKE PROTEIN"/>
    <property type="match status" value="1"/>
</dbReference>